<organism evidence="1 2">
    <name type="scientific">Agrobacterium phage OLIVR1</name>
    <dbReference type="NCBI Taxonomy" id="2723769"/>
    <lineage>
        <taxon>Viruses</taxon>
        <taxon>Duplodnaviria</taxon>
        <taxon>Heunggongvirae</taxon>
        <taxon>Uroviricota</taxon>
        <taxon>Caudoviricetes</taxon>
        <taxon>Schitoviridae</taxon>
        <taxon>Oliverunavirus</taxon>
        <taxon>Oliverunavirus OLIVR1</taxon>
    </lineage>
</organism>
<keyword evidence="2" id="KW-1185">Reference proteome</keyword>
<protein>
    <submittedName>
        <fullName evidence="1">Uncharacterized protein</fullName>
    </submittedName>
</protein>
<reference evidence="1 2" key="1">
    <citation type="submission" date="2020-03" db="EMBL/GenBank/DDBJ databases">
        <authorList>
            <person name="Holtappels D."/>
            <person name="Bomans J.P.J."/>
            <person name="Lavigne R."/>
            <person name="Wagemans J."/>
        </authorList>
    </citation>
    <scope>NUCLEOTIDE SEQUENCE [LARGE SCALE GENOMIC DNA]</scope>
    <source>
        <strain evidence="1 2">OLIVR1</strain>
    </source>
</reference>
<proteinExistence type="predicted"/>
<sequence>MAGVGCRVEDSVLIKLNDLGLSLKRIGELTGYHHSTVKLRLSELGVEPTDTRRAFMDNVYEKLTPAQRNWLADELNLGQPISAFIRMLIVEKFNNRKKP</sequence>
<dbReference type="Proteomes" id="UP000671973">
    <property type="component" value="Segment"/>
</dbReference>
<name>A0A858MSG8_9CAUD</name>
<evidence type="ECO:0000313" key="1">
    <source>
        <dbReference type="EMBL" id="QIW87261.1"/>
    </source>
</evidence>
<evidence type="ECO:0000313" key="2">
    <source>
        <dbReference type="Proteomes" id="UP000671973"/>
    </source>
</evidence>
<accession>A0A858MSG8</accession>
<dbReference type="EMBL" id="MT234338">
    <property type="protein sequence ID" value="QIW87261.1"/>
    <property type="molecule type" value="Genomic_DNA"/>
</dbReference>
<gene>
    <name evidence="1" type="ORF">Ab1vBOLIVR1_gp66</name>
</gene>